<dbReference type="GO" id="GO:0016757">
    <property type="term" value="F:glycosyltransferase activity"/>
    <property type="evidence" value="ECO:0007669"/>
    <property type="project" value="InterPro"/>
</dbReference>
<organism evidence="2">
    <name type="scientific">Proteus mirabilis</name>
    <dbReference type="NCBI Taxonomy" id="584"/>
    <lineage>
        <taxon>Bacteria</taxon>
        <taxon>Pseudomonadati</taxon>
        <taxon>Pseudomonadota</taxon>
        <taxon>Gammaproteobacteria</taxon>
        <taxon>Enterobacterales</taxon>
        <taxon>Morganellaceae</taxon>
        <taxon>Proteus</taxon>
    </lineage>
</organism>
<dbReference type="EMBL" id="KY710690">
    <property type="protein sequence ID" value="AXY99402.1"/>
    <property type="molecule type" value="Genomic_DNA"/>
</dbReference>
<proteinExistence type="predicted"/>
<feature type="domain" description="Glycosyl transferase family 1" evidence="1">
    <location>
        <begin position="172"/>
        <end position="326"/>
    </location>
</feature>
<dbReference type="InterPro" id="IPR001296">
    <property type="entry name" value="Glyco_trans_1"/>
</dbReference>
<dbReference type="GO" id="GO:1901135">
    <property type="term" value="P:carbohydrate derivative metabolic process"/>
    <property type="evidence" value="ECO:0007669"/>
    <property type="project" value="UniProtKB-ARBA"/>
</dbReference>
<dbReference type="SUPFAM" id="SSF53756">
    <property type="entry name" value="UDP-Glycosyltransferase/glycogen phosphorylase"/>
    <property type="match status" value="1"/>
</dbReference>
<name>A0A385JM35_PROMI</name>
<evidence type="ECO:0000259" key="1">
    <source>
        <dbReference type="Pfam" id="PF00534"/>
    </source>
</evidence>
<reference evidence="2" key="1">
    <citation type="journal article" date="2017" name="PLoS ONE">
        <title>Genetic diversity of the O antigens of Proteus species and the development of a suspension array for molecular serotyping.</title>
        <authorList>
            <person name="Yu X."/>
            <person name="Torzewska A."/>
            <person name="Zhang X."/>
            <person name="Yin Z."/>
            <person name="Drzewiecka D."/>
            <person name="Cao H."/>
            <person name="Liu B."/>
            <person name="Knirel Y.A."/>
            <person name="Rozalski A."/>
            <person name="Wang L."/>
        </authorList>
    </citation>
    <scope>NUCLEOTIDE SEQUENCE</scope>
    <source>
        <strain evidence="2">PrK 18/57</strain>
    </source>
</reference>
<dbReference type="Gene3D" id="3.40.50.2000">
    <property type="entry name" value="Glycogen Phosphorylase B"/>
    <property type="match status" value="2"/>
</dbReference>
<dbReference type="Pfam" id="PF00534">
    <property type="entry name" value="Glycos_transf_1"/>
    <property type="match status" value="1"/>
</dbReference>
<protein>
    <submittedName>
        <fullName evidence="2">Gt2</fullName>
    </submittedName>
</protein>
<dbReference type="PANTHER" id="PTHR12526">
    <property type="entry name" value="GLYCOSYLTRANSFERASE"/>
    <property type="match status" value="1"/>
</dbReference>
<accession>A0A385JM35</accession>
<dbReference type="RefSeq" id="WP_196577513.1">
    <property type="nucleotide sequence ID" value="NZ_JAGXNF010000006.1"/>
</dbReference>
<dbReference type="PANTHER" id="PTHR12526:SF630">
    <property type="entry name" value="GLYCOSYLTRANSFERASE"/>
    <property type="match status" value="1"/>
</dbReference>
<sequence length="350" mass="40465">MNNQVTILINSLVQGGAEKVSLRISDIFEEYGITNNYVIVSNNIFYNTNKKITCLSNKPKVSKLKKIFLLKRFFKESNTVLCFSLDLACYLILLRCLGQFKGKIICRFINNPNNEVHGFTSKIKKKILFSILKKSDFIICQSLNMQKILLNDYSFNKEKTITIYNPIEFNNNKITQKNKSTINLLFIGRLTHQKNLFDIIKISLELTKKNINFLWNIVGDGEEYNNFKTLIKKNNLSNYIHLLGAKKNVSQYYEEADITTLVSHYEGMPNVLLESIAHGTPVISYDCISGPSEIIQENINGFLIPIYDTKKFADKIMDIEKIKKLKSKDLYNTIPKFHPDIIIKEYKKIL</sequence>
<evidence type="ECO:0000313" key="2">
    <source>
        <dbReference type="EMBL" id="AXY99402.1"/>
    </source>
</evidence>
<dbReference type="AlphaFoldDB" id="A0A385JM35"/>